<feature type="transmembrane region" description="Helical" evidence="1">
    <location>
        <begin position="7"/>
        <end position="24"/>
    </location>
</feature>
<keyword evidence="1" id="KW-1133">Transmembrane helix</keyword>
<accession>A0ABR9EIZ1</accession>
<keyword evidence="1" id="KW-0472">Membrane</keyword>
<dbReference type="InterPro" id="IPR011464">
    <property type="entry name" value="DUF1570"/>
</dbReference>
<dbReference type="Pfam" id="PF07607">
    <property type="entry name" value="DUF1570"/>
    <property type="match status" value="1"/>
</dbReference>
<dbReference type="Gene3D" id="1.10.390.20">
    <property type="match status" value="1"/>
</dbReference>
<evidence type="ECO:0000259" key="2">
    <source>
        <dbReference type="Pfam" id="PF07607"/>
    </source>
</evidence>
<proteinExistence type="predicted"/>
<keyword evidence="1" id="KW-0812">Transmembrane</keyword>
<sequence length="366" mass="42397">MQRWTRFIMITVLVITSISLSYFFSNRQFWFSPLHTQPAVTDPTKISEFHVSQPSVILSKESTYIHNNHKMFRKSCEKADLGAVKYEQLDGIYTWVDERGIKNFSDKKPHSAAELYHTTKNNTLDYFELNVQARGLPVRFKNQLSANLRAVFRAYATLVGLKVMRKVKLNLHILPNTRAYNHEVKSLGGDPTGTTGVYFGSKNTAYIKYSTFEHTIKVAVHEAVHAINEAVIGDTPKWFNEGLAEYFEYTHVHMQASIIEPNKSWVSLNGRLLKSVIQPRKLVHTSPHWRKSNYAQMYRSSWAFVYFLASDDTRKLLLRKYLLAEQSNKCDTLGNDKIWTYLTARQGNLEHAFVRFTKSKLTAHRY</sequence>
<comment type="caution">
    <text evidence="3">The sequence shown here is derived from an EMBL/GenBank/DDBJ whole genome shotgun (WGS) entry which is preliminary data.</text>
</comment>
<evidence type="ECO:0000313" key="3">
    <source>
        <dbReference type="EMBL" id="MBE0370961.1"/>
    </source>
</evidence>
<dbReference type="Proteomes" id="UP000615755">
    <property type="component" value="Unassembled WGS sequence"/>
</dbReference>
<protein>
    <recommendedName>
        <fullName evidence="2">DUF1570 domain-containing protein</fullName>
    </recommendedName>
</protein>
<evidence type="ECO:0000313" key="4">
    <source>
        <dbReference type="Proteomes" id="UP000615755"/>
    </source>
</evidence>
<dbReference type="RefSeq" id="WP_192509980.1">
    <property type="nucleotide sequence ID" value="NZ_AQGV01000015.1"/>
</dbReference>
<organism evidence="3 4">
    <name type="scientific">Pseudoalteromonas aurantia 208</name>
    <dbReference type="NCBI Taxonomy" id="1314867"/>
    <lineage>
        <taxon>Bacteria</taxon>
        <taxon>Pseudomonadati</taxon>
        <taxon>Pseudomonadota</taxon>
        <taxon>Gammaproteobacteria</taxon>
        <taxon>Alteromonadales</taxon>
        <taxon>Pseudoalteromonadaceae</taxon>
        <taxon>Pseudoalteromonas</taxon>
    </lineage>
</organism>
<keyword evidence="4" id="KW-1185">Reference proteome</keyword>
<gene>
    <name evidence="3" type="ORF">PAUR_b1103</name>
</gene>
<evidence type="ECO:0000256" key="1">
    <source>
        <dbReference type="SAM" id="Phobius"/>
    </source>
</evidence>
<name>A0ABR9EIZ1_9GAMM</name>
<dbReference type="EMBL" id="AQGV01000015">
    <property type="protein sequence ID" value="MBE0370961.1"/>
    <property type="molecule type" value="Genomic_DNA"/>
</dbReference>
<reference evidence="3 4" key="1">
    <citation type="submission" date="2015-03" db="EMBL/GenBank/DDBJ databases">
        <title>Genome sequence of Pseudoalteromonas aurantia.</title>
        <authorList>
            <person name="Xie B.-B."/>
            <person name="Rong J.-C."/>
            <person name="Qin Q.-L."/>
            <person name="Zhang Y.-Z."/>
        </authorList>
    </citation>
    <scope>NUCLEOTIDE SEQUENCE [LARGE SCALE GENOMIC DNA]</scope>
    <source>
        <strain evidence="3 4">208</strain>
    </source>
</reference>
<feature type="domain" description="DUF1570" evidence="2">
    <location>
        <begin position="219"/>
        <end position="317"/>
    </location>
</feature>